<feature type="compositionally biased region" description="Low complexity" evidence="1">
    <location>
        <begin position="275"/>
        <end position="287"/>
    </location>
</feature>
<evidence type="ECO:0008006" key="4">
    <source>
        <dbReference type="Google" id="ProtNLM"/>
    </source>
</evidence>
<dbReference type="STRING" id="1448308.A0A2T2NQ66"/>
<dbReference type="AlphaFoldDB" id="A0A2T2NQ66"/>
<feature type="compositionally biased region" description="Low complexity" evidence="1">
    <location>
        <begin position="8"/>
        <end position="20"/>
    </location>
</feature>
<keyword evidence="3" id="KW-1185">Reference proteome</keyword>
<feature type="region of interest" description="Disordered" evidence="1">
    <location>
        <begin position="561"/>
        <end position="582"/>
    </location>
</feature>
<dbReference type="OrthoDB" id="5329403at2759"/>
<sequence length="695" mass="74782">MAPRRADTAAAAAASASAQRQPRRAPSRIVPAVPLALSRAPPAARPITPVESTTETVTQPKPAPEPQPKPVVDTPGEQLNGGPPTPDSRAAGDPGAGHGDGSSEIEPPPKPPAGAAAPTPADDPAQPRATSRPAVNGRQSTPNIPAELPPPFYPSEKPASRTPFEGHEAPFRPPSHMQQSSVEGIVFGGASQDSPAVPSTPHELDPEAAAPQLAHTRPPPGFAPPQFAPPYFPSHSHHPSETAAPWMLPTYSMAPPDAMYPAGPDYPPTFPAGPGPFQAPFQAPFSPRGGPVGLNGNARSHSQSPSKPNSDFEEDPRAMAYQNGNSMPNIEKLEQSPFELASYLSSQFGNPEFADFVLHIRGGEGLMLSVPAHGIVVARSPVIAEAMRRSHPPNFRSKDHRRLADVSILDKFVTPESLNEAIKLLYGAPLLPIQPFLYGLGPFGHETESDSVREDARTRMSQAISYAAAGRALQIPIMQARGLEIAKALLRWDTIDQAIYFALENNNSSLTKTANGLDRNHSDSFEAAFLNDVIDFMAFNFPADFSLHKIAPELHQTPRLPSVVESRPPTHNPRLSKIRFGDAPPEDEVKPNPVAQCLSSVLLSLPLSVVERLFNHHATANQIGWTGAATVMRDLIEEREARRQKSLKSQTRHPHDGMAPRALVENLYREEHMEPSSVHPSGFKLVDRPLGDHSA</sequence>
<feature type="compositionally biased region" description="Low complexity" evidence="1">
    <location>
        <begin position="27"/>
        <end position="46"/>
    </location>
</feature>
<feature type="region of interest" description="Disordered" evidence="1">
    <location>
        <begin position="672"/>
        <end position="695"/>
    </location>
</feature>
<feature type="compositionally biased region" description="Pro residues" evidence="1">
    <location>
        <begin position="265"/>
        <end position="274"/>
    </location>
</feature>
<feature type="compositionally biased region" description="Polar residues" evidence="1">
    <location>
        <begin position="297"/>
        <end position="309"/>
    </location>
</feature>
<evidence type="ECO:0000256" key="1">
    <source>
        <dbReference type="SAM" id="MobiDB-lite"/>
    </source>
</evidence>
<feature type="region of interest" description="Disordered" evidence="1">
    <location>
        <begin position="1"/>
        <end position="210"/>
    </location>
</feature>
<evidence type="ECO:0000313" key="2">
    <source>
        <dbReference type="EMBL" id="PSN67530.1"/>
    </source>
</evidence>
<feature type="compositionally biased region" description="Basic and acidic residues" evidence="1">
    <location>
        <begin position="685"/>
        <end position="695"/>
    </location>
</feature>
<name>A0A2T2NQ66_CORCC</name>
<organism evidence="2 3">
    <name type="scientific">Corynespora cassiicola Philippines</name>
    <dbReference type="NCBI Taxonomy" id="1448308"/>
    <lineage>
        <taxon>Eukaryota</taxon>
        <taxon>Fungi</taxon>
        <taxon>Dikarya</taxon>
        <taxon>Ascomycota</taxon>
        <taxon>Pezizomycotina</taxon>
        <taxon>Dothideomycetes</taxon>
        <taxon>Pleosporomycetidae</taxon>
        <taxon>Pleosporales</taxon>
        <taxon>Corynesporascaceae</taxon>
        <taxon>Corynespora</taxon>
    </lineage>
</organism>
<proteinExistence type="predicted"/>
<gene>
    <name evidence="2" type="ORF">BS50DRAFT_634887</name>
</gene>
<evidence type="ECO:0000313" key="3">
    <source>
        <dbReference type="Proteomes" id="UP000240883"/>
    </source>
</evidence>
<dbReference type="Proteomes" id="UP000240883">
    <property type="component" value="Unassembled WGS sequence"/>
</dbReference>
<feature type="region of interest" description="Disordered" evidence="1">
    <location>
        <begin position="265"/>
        <end position="324"/>
    </location>
</feature>
<protein>
    <recommendedName>
        <fullName evidence="4">BTB domain-containing protein</fullName>
    </recommendedName>
</protein>
<reference evidence="2 3" key="1">
    <citation type="journal article" date="2018" name="Front. Microbiol.">
        <title>Genome-Wide Analysis of Corynespora cassiicola Leaf Fall Disease Putative Effectors.</title>
        <authorList>
            <person name="Lopez D."/>
            <person name="Ribeiro S."/>
            <person name="Label P."/>
            <person name="Fumanal B."/>
            <person name="Venisse J.S."/>
            <person name="Kohler A."/>
            <person name="de Oliveira R.R."/>
            <person name="Labutti K."/>
            <person name="Lipzen A."/>
            <person name="Lail K."/>
            <person name="Bauer D."/>
            <person name="Ohm R.A."/>
            <person name="Barry K.W."/>
            <person name="Spatafora J."/>
            <person name="Grigoriev I.V."/>
            <person name="Martin F.M."/>
            <person name="Pujade-Renaud V."/>
        </authorList>
    </citation>
    <scope>NUCLEOTIDE SEQUENCE [LARGE SCALE GENOMIC DNA]</scope>
    <source>
        <strain evidence="2 3">Philippines</strain>
    </source>
</reference>
<accession>A0A2T2NQ66</accession>
<dbReference type="EMBL" id="KZ678135">
    <property type="protein sequence ID" value="PSN67530.1"/>
    <property type="molecule type" value="Genomic_DNA"/>
</dbReference>
<feature type="compositionally biased region" description="Low complexity" evidence="1">
    <location>
        <begin position="113"/>
        <end position="129"/>
    </location>
</feature>